<dbReference type="GO" id="GO:0032259">
    <property type="term" value="P:methylation"/>
    <property type="evidence" value="ECO:0007669"/>
    <property type="project" value="UniProtKB-KW"/>
</dbReference>
<organism evidence="5 6">
    <name type="scientific">Alloscardovia omnicolens</name>
    <dbReference type="NCBI Taxonomy" id="419015"/>
    <lineage>
        <taxon>Bacteria</taxon>
        <taxon>Bacillati</taxon>
        <taxon>Actinomycetota</taxon>
        <taxon>Actinomycetes</taxon>
        <taxon>Bifidobacteriales</taxon>
        <taxon>Bifidobacteriaceae</taxon>
        <taxon>Alloscardovia</taxon>
    </lineage>
</organism>
<dbReference type="CDD" id="cd02440">
    <property type="entry name" value="AdoMet_MTases"/>
    <property type="match status" value="1"/>
</dbReference>
<dbReference type="PANTHER" id="PTHR47816">
    <property type="entry name" value="RIBOSOMAL RNA SMALL SUBUNIT METHYLTRANSFERASE C"/>
    <property type="match status" value="1"/>
</dbReference>
<name>A0A2I1M641_9BIFI</name>
<dbReference type="EMBL" id="PKGU01000002">
    <property type="protein sequence ID" value="PKZ15564.1"/>
    <property type="molecule type" value="Genomic_DNA"/>
</dbReference>
<dbReference type="Proteomes" id="UP000242263">
    <property type="component" value="Unassembled WGS sequence"/>
</dbReference>
<evidence type="ECO:0000256" key="1">
    <source>
        <dbReference type="ARBA" id="ARBA00022603"/>
    </source>
</evidence>
<keyword evidence="2 5" id="KW-0808">Transferase</keyword>
<dbReference type="InterPro" id="IPR007848">
    <property type="entry name" value="Small_mtfrase_dom"/>
</dbReference>
<dbReference type="AlphaFoldDB" id="A0A2I1M641"/>
<dbReference type="SUPFAM" id="SSF53335">
    <property type="entry name" value="S-adenosyl-L-methionine-dependent methyltransferases"/>
    <property type="match status" value="1"/>
</dbReference>
<feature type="domain" description="Methyltransferase small" evidence="4">
    <location>
        <begin position="37"/>
        <end position="202"/>
    </location>
</feature>
<keyword evidence="1 5" id="KW-0489">Methyltransferase</keyword>
<evidence type="ECO:0000313" key="5">
    <source>
        <dbReference type="EMBL" id="PKZ15564.1"/>
    </source>
</evidence>
<dbReference type="Gene3D" id="3.40.50.150">
    <property type="entry name" value="Vaccinia Virus protein VP39"/>
    <property type="match status" value="1"/>
</dbReference>
<dbReference type="Pfam" id="PF05175">
    <property type="entry name" value="MTS"/>
    <property type="match status" value="1"/>
</dbReference>
<comment type="caution">
    <text evidence="5">The sequence shown here is derived from an EMBL/GenBank/DDBJ whole genome shotgun (WGS) entry which is preliminary data.</text>
</comment>
<dbReference type="InterPro" id="IPR046977">
    <property type="entry name" value="RsmC/RlmG"/>
</dbReference>
<dbReference type="RefSeq" id="WP_021618135.1">
    <property type="nucleotide sequence ID" value="NZ_JASODL010000001.1"/>
</dbReference>
<proteinExistence type="predicted"/>
<evidence type="ECO:0000256" key="3">
    <source>
        <dbReference type="SAM" id="MobiDB-lite"/>
    </source>
</evidence>
<feature type="region of interest" description="Disordered" evidence="3">
    <location>
        <begin position="1"/>
        <end position="26"/>
    </location>
</feature>
<evidence type="ECO:0000256" key="2">
    <source>
        <dbReference type="ARBA" id="ARBA00022679"/>
    </source>
</evidence>
<gene>
    <name evidence="5" type="ORF">CYJ32_04160</name>
</gene>
<accession>A0A2I1M641</accession>
<evidence type="ECO:0000259" key="4">
    <source>
        <dbReference type="Pfam" id="PF05175"/>
    </source>
</evidence>
<protein>
    <submittedName>
        <fullName evidence="5">Methyltransferase domain-containing protein</fullName>
    </submittedName>
</protein>
<dbReference type="GO" id="GO:0008757">
    <property type="term" value="F:S-adenosylmethionine-dependent methyltransferase activity"/>
    <property type="evidence" value="ECO:0007669"/>
    <property type="project" value="InterPro"/>
</dbReference>
<dbReference type="InterPro" id="IPR029063">
    <property type="entry name" value="SAM-dependent_MTases_sf"/>
</dbReference>
<evidence type="ECO:0000313" key="6">
    <source>
        <dbReference type="Proteomes" id="UP000242263"/>
    </source>
</evidence>
<reference evidence="5 6" key="1">
    <citation type="submission" date="2017-12" db="EMBL/GenBank/DDBJ databases">
        <title>Phylogenetic diversity of female urinary microbiome.</title>
        <authorList>
            <person name="Thomas-White K."/>
            <person name="Wolfe A.J."/>
        </authorList>
    </citation>
    <scope>NUCLEOTIDE SEQUENCE [LARGE SCALE GENOMIC DNA]</scope>
    <source>
        <strain evidence="5 6">UMB0064</strain>
    </source>
</reference>
<sequence length="245" mass="26891">MSKKNSLNKPNEQYFSAQPSTEDERKNITVSLRGTDYEVTVSRSVFSTHRLDLGTKVLLDRIPSPDYLGDTDAQHTPHILDIGCGWGPISIAAAAEAPQNAVIWALDVNERAVELTDLNAKRAGYTNVRAGTAESFAASYAQEWSNVTFDLMWSNPPIRIGKNDLHTLLLTYLPRLTVGGHAFMVVQKHLGADSLMSWLDENLNATESTGTSTGTSTATEERPAFAVSKFASAKGYRIIEVEHLH</sequence>
<feature type="compositionally biased region" description="Polar residues" evidence="3">
    <location>
        <begin position="1"/>
        <end position="20"/>
    </location>
</feature>
<dbReference type="PANTHER" id="PTHR47816:SF4">
    <property type="entry name" value="RIBOSOMAL RNA SMALL SUBUNIT METHYLTRANSFERASE C"/>
    <property type="match status" value="1"/>
</dbReference>